<feature type="region of interest" description="Disordered" evidence="1">
    <location>
        <begin position="17"/>
        <end position="44"/>
    </location>
</feature>
<reference evidence="4" key="1">
    <citation type="submission" date="2003-08" db="EMBL/GenBank/DDBJ databases">
        <authorList>
            <person name="Birren B."/>
            <person name="Nusbaum C."/>
            <person name="Abebe A."/>
            <person name="Abouelleil A."/>
            <person name="Adekoya E."/>
            <person name="Ait-zahra M."/>
            <person name="Allen N."/>
            <person name="Allen T."/>
            <person name="An P."/>
            <person name="Anderson M."/>
            <person name="Anderson S."/>
            <person name="Arachchi H."/>
            <person name="Armbruster J."/>
            <person name="Bachantsang P."/>
            <person name="Baldwin J."/>
            <person name="Barry A."/>
            <person name="Bayul T."/>
            <person name="Blitshsteyn B."/>
            <person name="Bloom T."/>
            <person name="Blye J."/>
            <person name="Boguslavskiy L."/>
            <person name="Borowsky M."/>
            <person name="Boukhgalter B."/>
            <person name="Brunache A."/>
            <person name="Butler J."/>
            <person name="Calixte N."/>
            <person name="Calvo S."/>
            <person name="Camarata J."/>
            <person name="Campo K."/>
            <person name="Chang J."/>
            <person name="Cheshatsang Y."/>
            <person name="Citroen M."/>
            <person name="Collymore A."/>
            <person name="Considine T."/>
            <person name="Cook A."/>
            <person name="Cooke P."/>
            <person name="Corum B."/>
            <person name="Cuomo C."/>
            <person name="David R."/>
            <person name="Dawoe T."/>
            <person name="Degray S."/>
            <person name="Dodge S."/>
            <person name="Dooley K."/>
            <person name="Dorje P."/>
            <person name="Dorjee K."/>
            <person name="Dorris L."/>
            <person name="Duffey N."/>
            <person name="Dupes A."/>
            <person name="Elkins T."/>
            <person name="Engels R."/>
            <person name="Erickson J."/>
            <person name="Farina A."/>
            <person name="Faro S."/>
            <person name="Ferreira P."/>
            <person name="Fischer H."/>
            <person name="Fitzgerald M."/>
            <person name="Foley K."/>
            <person name="Gage D."/>
            <person name="Galagan J."/>
            <person name="Gearin G."/>
            <person name="Gnerre S."/>
            <person name="Gnirke A."/>
            <person name="Goyette A."/>
            <person name="Graham J."/>
            <person name="Grandbois E."/>
            <person name="Gyaltsen K."/>
            <person name="Hafez N."/>
            <person name="Hagopian D."/>
            <person name="Hagos B."/>
            <person name="Hall J."/>
            <person name="Hatcher B."/>
            <person name="Heller A."/>
            <person name="Higgins H."/>
            <person name="Honan T."/>
            <person name="Horn A."/>
            <person name="Houde N."/>
            <person name="Hughes L."/>
            <person name="Hulme W."/>
            <person name="Husby E."/>
            <person name="Iliev I."/>
            <person name="Jaffe D."/>
            <person name="Jones C."/>
            <person name="Kamal M."/>
            <person name="Kamat A."/>
            <person name="Kamvysselis M."/>
            <person name="Karlsson E."/>
            <person name="Kells C."/>
            <person name="Kieu A."/>
            <person name="Kisner P."/>
            <person name="Kodira C."/>
            <person name="Kulbokas E."/>
            <person name="Labutti K."/>
            <person name="Lama D."/>
            <person name="Landers T."/>
            <person name="Leger J."/>
            <person name="Levine S."/>
            <person name="Lewis D."/>
            <person name="Lewis T."/>
            <person name="Lindblad-toh K."/>
            <person name="Liu X."/>
            <person name="Lokyitsang T."/>
            <person name="Lokyitsang Y."/>
            <person name="Lucien O."/>
            <person name="Lui A."/>
            <person name="Ma L.J."/>
            <person name="Mabbitt R."/>
            <person name="Macdonald J."/>
            <person name="Maclean C."/>
            <person name="Major J."/>
            <person name="Manning J."/>
            <person name="Marabella R."/>
            <person name="Maru K."/>
            <person name="Matthews C."/>
            <person name="Mauceli E."/>
            <person name="Mccarthy M."/>
            <person name="Mcdonough S."/>
            <person name="Mcghee T."/>
            <person name="Meldrim J."/>
            <person name="Meneus L."/>
            <person name="Mesirov J."/>
            <person name="Mihalev A."/>
            <person name="Mihova T."/>
            <person name="Mikkelsen T."/>
            <person name="Mlenga V."/>
            <person name="Moru K."/>
            <person name="Mozes J."/>
            <person name="Mulrain L."/>
            <person name="Munson G."/>
            <person name="Naylor J."/>
            <person name="Newes C."/>
            <person name="Nguyen C."/>
            <person name="Nguyen N."/>
            <person name="Nguyen T."/>
            <person name="Nicol R."/>
            <person name="Nielsen C."/>
            <person name="Nizzari M."/>
            <person name="Norbu C."/>
            <person name="Norbu N."/>
            <person name="O'donnell P."/>
            <person name="Okoawo O."/>
            <person name="O'leary S."/>
            <person name="Omotosho B."/>
            <person name="O'neill K."/>
            <person name="Osman S."/>
            <person name="Parker S."/>
            <person name="Perrin D."/>
            <person name="Phunkhang P."/>
            <person name="Piqani B."/>
            <person name="Purcell S."/>
            <person name="Rachupka T."/>
            <person name="Ramasamy U."/>
            <person name="Rameau R."/>
            <person name="Ray V."/>
            <person name="Raymond C."/>
            <person name="Retta R."/>
            <person name="Richardson S."/>
            <person name="Rise C."/>
            <person name="Rodriguez J."/>
            <person name="Rogers J."/>
            <person name="Rogov P."/>
            <person name="Rutman M."/>
            <person name="Schupbach R."/>
            <person name="Seaman C."/>
            <person name="Settipalli S."/>
            <person name="Sharpe T."/>
            <person name="Sheridan J."/>
            <person name="Sherpa N."/>
            <person name="Shi J."/>
            <person name="Smirnov S."/>
            <person name="Smith C."/>
            <person name="Sougnez C."/>
            <person name="Spencer B."/>
            <person name="Stalker J."/>
            <person name="Stange-thomann N."/>
            <person name="Stavropoulos S."/>
            <person name="Stetson K."/>
            <person name="Stone C."/>
            <person name="Stone S."/>
            <person name="Stubbs M."/>
            <person name="Talamas J."/>
            <person name="Tchuinga P."/>
            <person name="Tenzing P."/>
            <person name="Tesfaye S."/>
            <person name="Theodore J."/>
            <person name="Thoulutsang Y."/>
            <person name="Topham K."/>
            <person name="Towey S."/>
            <person name="Tsamla T."/>
            <person name="Tsomo N."/>
            <person name="Vallee D."/>
            <person name="Vassiliev H."/>
            <person name="Venkataraman V."/>
            <person name="Vinson J."/>
            <person name="Vo A."/>
            <person name="Wade C."/>
            <person name="Wang S."/>
            <person name="Wangchuk T."/>
            <person name="Wangdi T."/>
            <person name="Whittaker C."/>
            <person name="Wilkinson J."/>
            <person name="Wu Y."/>
            <person name="Wyman D."/>
            <person name="Yadav S."/>
            <person name="Yang S."/>
            <person name="Yang X."/>
            <person name="Yeager S."/>
            <person name="Yee E."/>
            <person name="Young G."/>
            <person name="Zainoun J."/>
            <person name="Zembeck L."/>
            <person name="Zimmer A."/>
            <person name="Zody M."/>
            <person name="Lander E."/>
        </authorList>
    </citation>
    <scope>NUCLEOTIDE SEQUENCE [LARGE SCALE GENOMIC DNA]</scope>
</reference>
<evidence type="ECO:0000256" key="1">
    <source>
        <dbReference type="SAM" id="MobiDB-lite"/>
    </source>
</evidence>
<dbReference type="PANTHER" id="PTHR13309">
    <property type="entry name" value="NUCLEAR FRAGILE X MENTAL RETARDATION PROTEIN INTERACTING PROTEIN 1"/>
    <property type="match status" value="1"/>
</dbReference>
<evidence type="ECO:0000313" key="4">
    <source>
        <dbReference type="Proteomes" id="UP000007875"/>
    </source>
</evidence>
<dbReference type="Proteomes" id="UP000007875">
    <property type="component" value="Unassembled WGS sequence"/>
</dbReference>
<dbReference type="Ensembl" id="ENSCSAVT00000011359.1">
    <property type="protein sequence ID" value="ENSCSAVP00000011228.1"/>
    <property type="gene ID" value="ENSCSAVG00000006570.1"/>
</dbReference>
<name>H2Z0W6_CIOSA</name>
<dbReference type="GO" id="GO:0000492">
    <property type="term" value="P:box C/D snoRNP assembly"/>
    <property type="evidence" value="ECO:0007669"/>
    <property type="project" value="TreeGrafter"/>
</dbReference>
<dbReference type="PANTHER" id="PTHR13309:SF0">
    <property type="entry name" value="FMR1-INTERACTING PROTEIN NUFIP1"/>
    <property type="match status" value="1"/>
</dbReference>
<feature type="domain" description="C2H2-type" evidence="2">
    <location>
        <begin position="127"/>
        <end position="147"/>
    </location>
</feature>
<proteinExistence type="predicted"/>
<accession>H2Z0W6</accession>
<reference evidence="3" key="3">
    <citation type="submission" date="2025-09" db="UniProtKB">
        <authorList>
            <consortium name="Ensembl"/>
        </authorList>
    </citation>
    <scope>IDENTIFICATION</scope>
</reference>
<keyword evidence="4" id="KW-1185">Reference proteome</keyword>
<dbReference type="InterPro" id="IPR013087">
    <property type="entry name" value="Znf_C2H2_type"/>
</dbReference>
<dbReference type="InParanoid" id="H2Z0W6"/>
<dbReference type="GO" id="GO:0005634">
    <property type="term" value="C:nucleus"/>
    <property type="evidence" value="ECO:0007669"/>
    <property type="project" value="TreeGrafter"/>
</dbReference>
<dbReference type="STRING" id="51511.ENSCSAVP00000011228"/>
<dbReference type="PROSITE" id="PS00028">
    <property type="entry name" value="ZINC_FINGER_C2H2_1"/>
    <property type="match status" value="1"/>
</dbReference>
<dbReference type="HOGENOM" id="CLU_113138_0_0_1"/>
<feature type="compositionally biased region" description="Low complexity" evidence="1">
    <location>
        <begin position="30"/>
        <end position="44"/>
    </location>
</feature>
<organism evidence="3 4">
    <name type="scientific">Ciona savignyi</name>
    <name type="common">Pacific transparent sea squirt</name>
    <dbReference type="NCBI Taxonomy" id="51511"/>
    <lineage>
        <taxon>Eukaryota</taxon>
        <taxon>Metazoa</taxon>
        <taxon>Chordata</taxon>
        <taxon>Tunicata</taxon>
        <taxon>Ascidiacea</taxon>
        <taxon>Phlebobranchia</taxon>
        <taxon>Cionidae</taxon>
        <taxon>Ciona</taxon>
    </lineage>
</organism>
<dbReference type="GeneTree" id="ENSGT00390000003758"/>
<sequence>MNPTHYGAGLTYPSLFDSYPMENQPPPQYPMGNHPQQQHPMQNHPQQHYPMGNQLPHNNAYSYQSWNTQLGNQGQNYYYQANMGAPITPNPIPNHPQVWNERKRNNGRNNYYKNKRTKKEPEFVDFCDVCDRGFKTEEKKLEHYSQHVTCKEPGCSFEAHFKIVEIHRRNLHGPNGHRIKLET</sequence>
<protein>
    <recommendedName>
        <fullName evidence="2">C2H2-type domain-containing protein</fullName>
    </recommendedName>
</protein>
<dbReference type="AlphaFoldDB" id="H2Z0W6"/>
<dbReference type="OMA" id="RNLHGPN"/>
<reference evidence="3" key="2">
    <citation type="submission" date="2025-08" db="UniProtKB">
        <authorList>
            <consortium name="Ensembl"/>
        </authorList>
    </citation>
    <scope>IDENTIFICATION</scope>
</reference>
<evidence type="ECO:0000259" key="2">
    <source>
        <dbReference type="PROSITE" id="PS00028"/>
    </source>
</evidence>
<evidence type="ECO:0000313" key="3">
    <source>
        <dbReference type="Ensembl" id="ENSCSAVP00000011228.1"/>
    </source>
</evidence>
<dbReference type="GO" id="GO:0003723">
    <property type="term" value="F:RNA binding"/>
    <property type="evidence" value="ECO:0007669"/>
    <property type="project" value="InterPro"/>
</dbReference>
<dbReference type="InterPro" id="IPR039136">
    <property type="entry name" value="NUFIP1-like"/>
</dbReference>